<name>B9DWC0_STRU0</name>
<reference evidence="2" key="1">
    <citation type="journal article" date="2009" name="BMC Genomics">
        <title>Evidence for niche adaptation in the genome of the bovine pathogen Streptococcus uberis.</title>
        <authorList>
            <person name="Ward P.N."/>
            <person name="Holden M.T.G."/>
            <person name="Leigh J.A."/>
            <person name="Lennard N."/>
            <person name="Bignell A."/>
            <person name="Barron A."/>
            <person name="Clark L."/>
            <person name="Quail M.A."/>
            <person name="Woodward J."/>
            <person name="Barrell B.G."/>
            <person name="Egan S.A."/>
            <person name="Field T.R."/>
            <person name="Maskell D."/>
            <person name="Kehoe M."/>
            <person name="Dowson C.G."/>
            <person name="Chanter N."/>
            <person name="Whatmore A.M."/>
            <person name="Bentley S.D."/>
            <person name="Parkhill J."/>
        </authorList>
    </citation>
    <scope>NUCLEOTIDE SEQUENCE [LARGE SCALE GENOMIC DNA]</scope>
    <source>
        <strain evidence="2">ATCC BAA-854 / 0140J</strain>
    </source>
</reference>
<sequence length="60" mass="6747">MLNEILEHQPIDDNALIAMELYQSGLAETGSQWLSILRVYNAGMIAGKRIERAKKCKNSI</sequence>
<proteinExistence type="predicted"/>
<dbReference type="STRING" id="218495.SUB1834"/>
<gene>
    <name evidence="1" type="ordered locus">SUB1834</name>
</gene>
<dbReference type="KEGG" id="sub:SUB1834"/>
<dbReference type="HOGENOM" id="CLU_2977522_0_0_9"/>
<keyword evidence="2" id="KW-1185">Reference proteome</keyword>
<dbReference type="Proteomes" id="UP000000449">
    <property type="component" value="Chromosome"/>
</dbReference>
<evidence type="ECO:0000313" key="1">
    <source>
        <dbReference type="EMBL" id="CAR43885.1"/>
    </source>
</evidence>
<protein>
    <submittedName>
        <fullName evidence="1">Hypothetical phage protein</fullName>
    </submittedName>
</protein>
<dbReference type="EMBL" id="AM946015">
    <property type="protein sequence ID" value="CAR43885.1"/>
    <property type="molecule type" value="Genomic_DNA"/>
</dbReference>
<evidence type="ECO:0000313" key="2">
    <source>
        <dbReference type="Proteomes" id="UP000000449"/>
    </source>
</evidence>
<accession>B9DWC0</accession>
<organism evidence="1 2">
    <name type="scientific">Streptococcus uberis (strain ATCC BAA-854 / 0140J)</name>
    <dbReference type="NCBI Taxonomy" id="218495"/>
    <lineage>
        <taxon>Bacteria</taxon>
        <taxon>Bacillati</taxon>
        <taxon>Bacillota</taxon>
        <taxon>Bacilli</taxon>
        <taxon>Lactobacillales</taxon>
        <taxon>Streptococcaceae</taxon>
        <taxon>Streptococcus</taxon>
    </lineage>
</organism>
<dbReference type="AlphaFoldDB" id="B9DWC0"/>
<dbReference type="RefSeq" id="WP_015912119.1">
    <property type="nucleotide sequence ID" value="NC_012004.1"/>
</dbReference>